<evidence type="ECO:0000313" key="5">
    <source>
        <dbReference type="EMBL" id="MDP4300401.1"/>
    </source>
</evidence>
<keyword evidence="1" id="KW-0805">Transcription regulation</keyword>
<evidence type="ECO:0000256" key="3">
    <source>
        <dbReference type="ARBA" id="ARBA00023163"/>
    </source>
</evidence>
<evidence type="ECO:0000256" key="2">
    <source>
        <dbReference type="ARBA" id="ARBA00023125"/>
    </source>
</evidence>
<dbReference type="InterPro" id="IPR050397">
    <property type="entry name" value="Env_Response_Regulators"/>
</dbReference>
<dbReference type="Gene3D" id="2.60.120.10">
    <property type="entry name" value="Jelly Rolls"/>
    <property type="match status" value="1"/>
</dbReference>
<dbReference type="Proteomes" id="UP001235760">
    <property type="component" value="Unassembled WGS sequence"/>
</dbReference>
<accession>A0ABT9G1X3</accession>
<dbReference type="PROSITE" id="PS50042">
    <property type="entry name" value="CNMP_BINDING_3"/>
    <property type="match status" value="1"/>
</dbReference>
<keyword evidence="3" id="KW-0804">Transcription</keyword>
<gene>
    <name evidence="5" type="ORF">Q8X39_07105</name>
</gene>
<keyword evidence="2" id="KW-0238">DNA-binding</keyword>
<reference evidence="5 6" key="1">
    <citation type="submission" date="2023-08" db="EMBL/GenBank/DDBJ databases">
        <authorList>
            <person name="Roldan D.M."/>
            <person name="Menes R.J."/>
        </authorList>
    </citation>
    <scope>NUCLEOTIDE SEQUENCE [LARGE SCALE GENOMIC DNA]</scope>
    <source>
        <strain evidence="5 6">CCM 2812</strain>
    </source>
</reference>
<evidence type="ECO:0000313" key="6">
    <source>
        <dbReference type="Proteomes" id="UP001235760"/>
    </source>
</evidence>
<organism evidence="5 6">
    <name type="scientific">Leptothrix discophora</name>
    <dbReference type="NCBI Taxonomy" id="89"/>
    <lineage>
        <taxon>Bacteria</taxon>
        <taxon>Pseudomonadati</taxon>
        <taxon>Pseudomonadota</taxon>
        <taxon>Betaproteobacteria</taxon>
        <taxon>Burkholderiales</taxon>
        <taxon>Sphaerotilaceae</taxon>
        <taxon>Leptothrix</taxon>
    </lineage>
</organism>
<feature type="domain" description="Cyclic nucleotide-binding" evidence="4">
    <location>
        <begin position="33"/>
        <end position="152"/>
    </location>
</feature>
<dbReference type="InterPro" id="IPR036390">
    <property type="entry name" value="WH_DNA-bd_sf"/>
</dbReference>
<dbReference type="EMBL" id="JAUZEE010000003">
    <property type="protein sequence ID" value="MDP4300401.1"/>
    <property type="molecule type" value="Genomic_DNA"/>
</dbReference>
<dbReference type="Pfam" id="PF00027">
    <property type="entry name" value="cNMP_binding"/>
    <property type="match status" value="1"/>
</dbReference>
<proteinExistence type="predicted"/>
<protein>
    <submittedName>
        <fullName evidence="5">Crp/Fnr family transcriptional regulator</fullName>
    </submittedName>
</protein>
<sequence length="246" mass="27209">MASRMAVMPIDRAGTRHPQAEACARCAVRSQSLFGALDEAGLDRIHTRIEGLDMAPDETLYARGGDGSALYTIRTGVVRFERSTARGDRRIVRLAGRGDLIGLEALLQRPHADDAIACTPLQLCRIPRVLLDELGQDEAALTRALMQRWQDALDQSEAWVADLATGPARRRVLRLLLRLTELTEPGQPIWLPRREDIGAMLDMAIESASRFVSQLRREGLLSITGPRSARVDRVALLQAIEAQDRS</sequence>
<dbReference type="SMART" id="SM00100">
    <property type="entry name" value="cNMP"/>
    <property type="match status" value="1"/>
</dbReference>
<dbReference type="Pfam" id="PF13545">
    <property type="entry name" value="HTH_Crp_2"/>
    <property type="match status" value="1"/>
</dbReference>
<dbReference type="PANTHER" id="PTHR24567:SF26">
    <property type="entry name" value="REGULATORY PROTEIN YEIL"/>
    <property type="match status" value="1"/>
</dbReference>
<evidence type="ECO:0000259" key="4">
    <source>
        <dbReference type="PROSITE" id="PS50042"/>
    </source>
</evidence>
<dbReference type="InterPro" id="IPR000595">
    <property type="entry name" value="cNMP-bd_dom"/>
</dbReference>
<dbReference type="SUPFAM" id="SSF46785">
    <property type="entry name" value="Winged helix' DNA-binding domain"/>
    <property type="match status" value="1"/>
</dbReference>
<dbReference type="SUPFAM" id="SSF51206">
    <property type="entry name" value="cAMP-binding domain-like"/>
    <property type="match status" value="1"/>
</dbReference>
<dbReference type="InterPro" id="IPR018490">
    <property type="entry name" value="cNMP-bd_dom_sf"/>
</dbReference>
<dbReference type="InterPro" id="IPR014710">
    <property type="entry name" value="RmlC-like_jellyroll"/>
</dbReference>
<evidence type="ECO:0000256" key="1">
    <source>
        <dbReference type="ARBA" id="ARBA00023015"/>
    </source>
</evidence>
<comment type="caution">
    <text evidence="5">The sequence shown here is derived from an EMBL/GenBank/DDBJ whole genome shotgun (WGS) entry which is preliminary data.</text>
</comment>
<name>A0ABT9G1X3_LEPDI</name>
<dbReference type="Gene3D" id="1.10.10.10">
    <property type="entry name" value="Winged helix-like DNA-binding domain superfamily/Winged helix DNA-binding domain"/>
    <property type="match status" value="1"/>
</dbReference>
<dbReference type="CDD" id="cd00038">
    <property type="entry name" value="CAP_ED"/>
    <property type="match status" value="1"/>
</dbReference>
<dbReference type="InterPro" id="IPR036388">
    <property type="entry name" value="WH-like_DNA-bd_sf"/>
</dbReference>
<dbReference type="InterPro" id="IPR012318">
    <property type="entry name" value="HTH_CRP"/>
</dbReference>
<keyword evidence="6" id="KW-1185">Reference proteome</keyword>
<dbReference type="PANTHER" id="PTHR24567">
    <property type="entry name" value="CRP FAMILY TRANSCRIPTIONAL REGULATORY PROTEIN"/>
    <property type="match status" value="1"/>
</dbReference>